<gene>
    <name evidence="2" type="ORF">JIN85_17025</name>
</gene>
<keyword evidence="1" id="KW-0812">Transmembrane</keyword>
<keyword evidence="3" id="KW-1185">Reference proteome</keyword>
<proteinExistence type="predicted"/>
<reference evidence="2" key="1">
    <citation type="submission" date="2021-01" db="EMBL/GenBank/DDBJ databases">
        <title>Modified the classification status of verrucomicrobia.</title>
        <authorList>
            <person name="Feng X."/>
        </authorList>
    </citation>
    <scope>NUCLEOTIDE SEQUENCE</scope>
    <source>
        <strain evidence="2">KCTC 22041</strain>
    </source>
</reference>
<name>A0A934S7J1_9BACT</name>
<dbReference type="AlphaFoldDB" id="A0A934S7J1"/>
<organism evidence="2 3">
    <name type="scientific">Luteolibacter pohnpeiensis</name>
    <dbReference type="NCBI Taxonomy" id="454153"/>
    <lineage>
        <taxon>Bacteria</taxon>
        <taxon>Pseudomonadati</taxon>
        <taxon>Verrucomicrobiota</taxon>
        <taxon>Verrucomicrobiia</taxon>
        <taxon>Verrucomicrobiales</taxon>
        <taxon>Verrucomicrobiaceae</taxon>
        <taxon>Luteolibacter</taxon>
    </lineage>
</organism>
<keyword evidence="1" id="KW-1133">Transmembrane helix</keyword>
<keyword evidence="1" id="KW-0472">Membrane</keyword>
<feature type="transmembrane region" description="Helical" evidence="1">
    <location>
        <begin position="40"/>
        <end position="61"/>
    </location>
</feature>
<feature type="transmembrane region" description="Helical" evidence="1">
    <location>
        <begin position="12"/>
        <end position="28"/>
    </location>
</feature>
<evidence type="ECO:0000256" key="1">
    <source>
        <dbReference type="SAM" id="Phobius"/>
    </source>
</evidence>
<dbReference type="EMBL" id="JAENIJ010000035">
    <property type="protein sequence ID" value="MBK1884126.1"/>
    <property type="molecule type" value="Genomic_DNA"/>
</dbReference>
<accession>A0A934S7J1</accession>
<sequence>MNFKRLISKTIGWAMLYTMGGGMLWLYFKDGILKGFALLIFALILFVVVFGAVALAVRLILGPFRSSKDKSSPEN</sequence>
<evidence type="ECO:0000313" key="3">
    <source>
        <dbReference type="Proteomes" id="UP000603141"/>
    </source>
</evidence>
<comment type="caution">
    <text evidence="2">The sequence shown here is derived from an EMBL/GenBank/DDBJ whole genome shotgun (WGS) entry which is preliminary data.</text>
</comment>
<dbReference type="Proteomes" id="UP000603141">
    <property type="component" value="Unassembled WGS sequence"/>
</dbReference>
<protein>
    <submittedName>
        <fullName evidence="2">Uncharacterized protein</fullName>
    </submittedName>
</protein>
<evidence type="ECO:0000313" key="2">
    <source>
        <dbReference type="EMBL" id="MBK1884126.1"/>
    </source>
</evidence>